<dbReference type="InterPro" id="IPR016155">
    <property type="entry name" value="Mopterin_synth/thiamin_S_b"/>
</dbReference>
<dbReference type="SUPFAM" id="SSF54285">
    <property type="entry name" value="MoaD/ThiS"/>
    <property type="match status" value="1"/>
</dbReference>
<evidence type="ECO:0000313" key="1">
    <source>
        <dbReference type="EMBL" id="QDX17561.1"/>
    </source>
</evidence>
<dbReference type="InterPro" id="IPR003749">
    <property type="entry name" value="ThiS/MoaD-like"/>
</dbReference>
<gene>
    <name evidence="1" type="primary">thiS</name>
</gene>
<accession>A0A5B8HUS4</accession>
<dbReference type="NCBIfam" id="TIGR01683">
    <property type="entry name" value="thiS"/>
    <property type="match status" value="1"/>
</dbReference>
<dbReference type="RefSeq" id="YP_009687938.1">
    <property type="nucleotide sequence ID" value="NC_044491.1"/>
</dbReference>
<dbReference type="InterPro" id="IPR010035">
    <property type="entry name" value="Thi_S"/>
</dbReference>
<name>A0A5B8HUS4_9STRA</name>
<dbReference type="PANTHER" id="PTHR34472">
    <property type="entry name" value="SULFUR CARRIER PROTEIN THIS"/>
    <property type="match status" value="1"/>
</dbReference>
<keyword evidence="1" id="KW-0934">Plastid</keyword>
<dbReference type="Gene3D" id="3.10.20.30">
    <property type="match status" value="1"/>
</dbReference>
<dbReference type="CDD" id="cd00565">
    <property type="entry name" value="Ubl_ThiS"/>
    <property type="match status" value="1"/>
</dbReference>
<proteinExistence type="predicted"/>
<geneLocation type="chloroplast" evidence="1"/>
<organism evidence="1">
    <name type="scientific">Haslea nusantara</name>
    <dbReference type="NCBI Taxonomy" id="2600302"/>
    <lineage>
        <taxon>Eukaryota</taxon>
        <taxon>Sar</taxon>
        <taxon>Stramenopiles</taxon>
        <taxon>Ochrophyta</taxon>
        <taxon>Bacillariophyta</taxon>
        <taxon>Bacillariophyceae</taxon>
        <taxon>Bacillariophycidae</taxon>
        <taxon>Naviculales</taxon>
        <taxon>Naviculaceae</taxon>
        <taxon>Haslea</taxon>
    </lineage>
</organism>
<dbReference type="Pfam" id="PF02597">
    <property type="entry name" value="ThiS"/>
    <property type="match status" value="1"/>
</dbReference>
<protein>
    <submittedName>
        <fullName evidence="1">Thiamine biosynthesis protein S</fullName>
    </submittedName>
</protein>
<dbReference type="GeneID" id="41663529"/>
<keyword evidence="1" id="KW-0150">Chloroplast</keyword>
<reference evidence="1" key="1">
    <citation type="journal article" date="2019" name="Plant Ecol Evol">
        <title>Haslea nusantara (Bacillariophyceae), a new blue diatom from the Java Sea, Indonesia: morphology, biometry and molecular characterization.</title>
        <authorList>
            <person name="Prasetiya F.S."/>
            <person name="Gastineau R."/>
            <person name="Poulin M."/>
            <person name="Lemieux C."/>
            <person name="Turmel M."/>
            <person name="Syakti A.D."/>
            <person name="Hardivillier Y."/>
            <person name="Widowati I."/>
            <person name="Risjani Y."/>
            <person name="Iskandar I."/>
            <person name="Subroto T."/>
            <person name="Falaise C."/>
            <person name="Arsad S."/>
            <person name="Safitri I."/>
            <person name="Mouget J.-L."/>
            <person name="Leignel V."/>
        </authorList>
    </citation>
    <scope>NUCLEOTIDE SEQUENCE</scope>
</reference>
<dbReference type="PANTHER" id="PTHR34472:SF1">
    <property type="entry name" value="SULFUR CARRIER PROTEIN THIS"/>
    <property type="match status" value="1"/>
</dbReference>
<dbReference type="AlphaFoldDB" id="A0A5B8HUS4"/>
<dbReference type="EMBL" id="MH681881">
    <property type="protein sequence ID" value="QDX17561.1"/>
    <property type="molecule type" value="Genomic_DNA"/>
</dbReference>
<dbReference type="InterPro" id="IPR012675">
    <property type="entry name" value="Beta-grasp_dom_sf"/>
</dbReference>
<sequence length="112" mass="13138">MVEPQPTALTTWPHPPAYLDFYIIIYYDLTSSLFIKKFFTKHMSKIIKFSLNGENYYTNSDLSISKLIEYFNYNKSLLVLEYNNLICHKKNWAKTFIKKNDKIEIVTIVGGG</sequence>